<dbReference type="OrthoDB" id="4159838at2759"/>
<dbReference type="Proteomes" id="UP000050424">
    <property type="component" value="Unassembled WGS sequence"/>
</dbReference>
<dbReference type="AlphaFoldDB" id="A0A0P7BQ82"/>
<organism evidence="2 3">
    <name type="scientific">Neonectria ditissima</name>
    <dbReference type="NCBI Taxonomy" id="78410"/>
    <lineage>
        <taxon>Eukaryota</taxon>
        <taxon>Fungi</taxon>
        <taxon>Dikarya</taxon>
        <taxon>Ascomycota</taxon>
        <taxon>Pezizomycotina</taxon>
        <taxon>Sordariomycetes</taxon>
        <taxon>Hypocreomycetidae</taxon>
        <taxon>Hypocreales</taxon>
        <taxon>Nectriaceae</taxon>
        <taxon>Neonectria</taxon>
    </lineage>
</organism>
<sequence>MIETICPFPSPSAHRSLADRGRSKDDLQPWTAARCHRILRQLECRLGTLRKLVQEARQSTARGTSKRAGSREDNTRPPKRTRYTYAQRRSTSTNTKNEDATLTTPTRSVRTLGTMNLGRCSPASERVDFPTPMLRRICAQSGSPGCSPKNEDNVRLEASSLAGELQTLRRLAPEGHYRIYEAIFGWLSSLLRSTEVKTSTPHPKSLLGMCLRKVPAALAEIETWDRQIAEQNGTKSVLDSSNASIELYGQLEAMGATGLGWKPLRLVVRSHAVSILSEAVSEGLFGPEFVRLLAELYLSFKCAHDAAAIVSNLPNHLPEPRSSSSTFEESSKLQPLTVLLNCLHKKDRHGAAFESLSTFLETRKLPLAWLYTKGFKGIWVTTLEATAMSKPQPSAIKFVCTAMEQLVIHKGPKNPSKQDTKKQALINVAAGLTATAITLGSQMCFGMSQPRRQAARRLMHILDRCIAHAQRRNKSQSDGGLFVLAMARYIAMANSEYVDPVVRRQAGEEFRQLFAADGVSSSQTQYRQALFLACSIAQCRGRACSVACHDVLSEICTTLDGIEVPDWFRNGLRMDGAFLLAQKTKDLRDLAFAEKLPATDKGLAGTGTVFSGWRWEEGISEWVLLSPASKTREHGDSGDTSARNQSPSRRGRERVHGWVREMAGESRRSRRDSVSKGGTDSHLDSDLDDDDSDSGDSQGGEDGQKGKVDSGDELSGEWEEDDSGICGLSLGNAARTSVAGSDGEPGGRNPGRNSRSGIRSDIMGISIESPTRRRNKTCGSQGSSSSSASSAASSASCPLGPSQELQTRARVGGRPTKSSKRARTTRTKRTRTQTQMQTGTGAGRLRGISQRGDGGGGNDDGDDDDGIEGDDWDELV</sequence>
<name>A0A0P7BQ82_9HYPO</name>
<gene>
    <name evidence="2" type="ORF">AK830_g297</name>
</gene>
<feature type="compositionally biased region" description="Polar residues" evidence="1">
    <location>
        <begin position="638"/>
        <end position="648"/>
    </location>
</feature>
<feature type="region of interest" description="Disordered" evidence="1">
    <location>
        <begin position="629"/>
        <end position="876"/>
    </location>
</feature>
<evidence type="ECO:0000313" key="2">
    <source>
        <dbReference type="EMBL" id="KPM46207.1"/>
    </source>
</evidence>
<accession>A0A0P7BQ82</accession>
<feature type="compositionally biased region" description="Basic and acidic residues" evidence="1">
    <location>
        <begin position="654"/>
        <end position="685"/>
    </location>
</feature>
<proteinExistence type="predicted"/>
<feature type="region of interest" description="Disordered" evidence="1">
    <location>
        <begin position="1"/>
        <end position="27"/>
    </location>
</feature>
<evidence type="ECO:0000256" key="1">
    <source>
        <dbReference type="SAM" id="MobiDB-lite"/>
    </source>
</evidence>
<feature type="compositionally biased region" description="Polar residues" evidence="1">
    <location>
        <begin position="87"/>
        <end position="104"/>
    </location>
</feature>
<feature type="compositionally biased region" description="Acidic residues" evidence="1">
    <location>
        <begin position="711"/>
        <end position="723"/>
    </location>
</feature>
<feature type="compositionally biased region" description="Basic and acidic residues" evidence="1">
    <location>
        <begin position="16"/>
        <end position="27"/>
    </location>
</feature>
<comment type="caution">
    <text evidence="2">The sequence shown here is derived from an EMBL/GenBank/DDBJ whole genome shotgun (WGS) entry which is preliminary data.</text>
</comment>
<protein>
    <submittedName>
        <fullName evidence="2">Uncharacterized protein</fullName>
    </submittedName>
</protein>
<feature type="compositionally biased region" description="Low complexity" evidence="1">
    <location>
        <begin position="750"/>
        <end position="760"/>
    </location>
</feature>
<feature type="compositionally biased region" description="Basic residues" evidence="1">
    <location>
        <begin position="817"/>
        <end position="831"/>
    </location>
</feature>
<feature type="compositionally biased region" description="Acidic residues" evidence="1">
    <location>
        <begin position="859"/>
        <end position="876"/>
    </location>
</feature>
<feature type="compositionally biased region" description="Low complexity" evidence="1">
    <location>
        <begin position="783"/>
        <end position="796"/>
    </location>
</feature>
<feature type="region of interest" description="Disordered" evidence="1">
    <location>
        <begin position="55"/>
        <end position="104"/>
    </location>
</feature>
<reference evidence="2 3" key="1">
    <citation type="submission" date="2015-09" db="EMBL/GenBank/DDBJ databases">
        <title>Draft genome of a European isolate of the apple canker pathogen Neonectria ditissima.</title>
        <authorList>
            <person name="Gomez-Cortecero A."/>
            <person name="Harrison R.J."/>
            <person name="Armitage A.D."/>
        </authorList>
    </citation>
    <scope>NUCLEOTIDE SEQUENCE [LARGE SCALE GENOMIC DNA]</scope>
    <source>
        <strain evidence="2 3">R09/05</strain>
    </source>
</reference>
<evidence type="ECO:0000313" key="3">
    <source>
        <dbReference type="Proteomes" id="UP000050424"/>
    </source>
</evidence>
<dbReference type="EMBL" id="LKCW01000002">
    <property type="protein sequence ID" value="KPM46207.1"/>
    <property type="molecule type" value="Genomic_DNA"/>
</dbReference>
<keyword evidence="3" id="KW-1185">Reference proteome</keyword>